<dbReference type="Proteomes" id="UP000784294">
    <property type="component" value="Unassembled WGS sequence"/>
</dbReference>
<comment type="caution">
    <text evidence="1">The sequence shown here is derived from an EMBL/GenBank/DDBJ whole genome shotgun (WGS) entry which is preliminary data.</text>
</comment>
<reference evidence="1" key="1">
    <citation type="submission" date="2018-11" db="EMBL/GenBank/DDBJ databases">
        <authorList>
            <consortium name="Pathogen Informatics"/>
        </authorList>
    </citation>
    <scope>NUCLEOTIDE SEQUENCE</scope>
</reference>
<proteinExistence type="predicted"/>
<name>A0A448X919_9PLAT</name>
<accession>A0A448X919</accession>
<dbReference type="AlphaFoldDB" id="A0A448X919"/>
<organism evidence="1 2">
    <name type="scientific">Protopolystoma xenopodis</name>
    <dbReference type="NCBI Taxonomy" id="117903"/>
    <lineage>
        <taxon>Eukaryota</taxon>
        <taxon>Metazoa</taxon>
        <taxon>Spiralia</taxon>
        <taxon>Lophotrochozoa</taxon>
        <taxon>Platyhelminthes</taxon>
        <taxon>Monogenea</taxon>
        <taxon>Polyopisthocotylea</taxon>
        <taxon>Polystomatidea</taxon>
        <taxon>Polystomatidae</taxon>
        <taxon>Protopolystoma</taxon>
    </lineage>
</organism>
<evidence type="ECO:0000313" key="2">
    <source>
        <dbReference type="Proteomes" id="UP000784294"/>
    </source>
</evidence>
<evidence type="ECO:0000313" key="1">
    <source>
        <dbReference type="EMBL" id="VEL31234.1"/>
    </source>
</evidence>
<dbReference type="EMBL" id="CAAALY010120160">
    <property type="protein sequence ID" value="VEL31234.1"/>
    <property type="molecule type" value="Genomic_DNA"/>
</dbReference>
<gene>
    <name evidence="1" type="ORF">PXEA_LOCUS24674</name>
</gene>
<keyword evidence="2" id="KW-1185">Reference proteome</keyword>
<protein>
    <submittedName>
        <fullName evidence="1">Uncharacterized protein</fullName>
    </submittedName>
</protein>
<sequence length="61" mass="6561">MAIIMPPGQSRKSTERRQSLLRPGLHFLFVSVPSCCPPASRQLGSSPVLSMLLSDGRLPVG</sequence>
<feature type="non-terminal residue" evidence="1">
    <location>
        <position position="61"/>
    </location>
</feature>